<dbReference type="FunFam" id="1.10.472.10:FF:000084">
    <property type="entry name" value="PCL9p Cyclin"/>
    <property type="match status" value="1"/>
</dbReference>
<dbReference type="EMBL" id="CP048995">
    <property type="protein sequence ID" value="QID81864.1"/>
    <property type="molecule type" value="Genomic_DNA"/>
</dbReference>
<dbReference type="GO" id="GO:0019901">
    <property type="term" value="F:protein kinase binding"/>
    <property type="evidence" value="ECO:0007669"/>
    <property type="project" value="InterPro"/>
</dbReference>
<dbReference type="GO" id="GO:0051301">
    <property type="term" value="P:cell division"/>
    <property type="evidence" value="ECO:0007669"/>
    <property type="project" value="UniProtKB-KW"/>
</dbReference>
<evidence type="ECO:0000256" key="2">
    <source>
        <dbReference type="ARBA" id="ARBA00023127"/>
    </source>
</evidence>
<evidence type="ECO:0000256" key="5">
    <source>
        <dbReference type="RuleBase" id="RU000383"/>
    </source>
</evidence>
<evidence type="ECO:0000256" key="3">
    <source>
        <dbReference type="ARBA" id="ARBA00023306"/>
    </source>
</evidence>
<evidence type="ECO:0000313" key="8">
    <source>
        <dbReference type="Proteomes" id="UP000501346"/>
    </source>
</evidence>
<dbReference type="Proteomes" id="UP000501346">
    <property type="component" value="Chromosome ScXIV"/>
</dbReference>
<comment type="similarity">
    <text evidence="4">Belongs to the cyclin family. PCL1,2 subfamily.</text>
</comment>
<dbReference type="GO" id="GO:0032878">
    <property type="term" value="P:regulation of establishment or maintenance of cell polarity"/>
    <property type="evidence" value="ECO:0007669"/>
    <property type="project" value="UniProtKB-ARBA"/>
</dbReference>
<dbReference type="InterPro" id="IPR013922">
    <property type="entry name" value="Cyclin_PHO80-like"/>
</dbReference>
<dbReference type="SMR" id="A0A6C1E022"/>
<keyword evidence="8" id="KW-1185">Reference proteome</keyword>
<dbReference type="SMART" id="SM00385">
    <property type="entry name" value="CYCLIN"/>
    <property type="match status" value="1"/>
</dbReference>
<protein>
    <submittedName>
        <fullName evidence="7">PHO85 cyclin-1</fullName>
    </submittedName>
</protein>
<dbReference type="GO" id="GO:0000131">
    <property type="term" value="C:incipient cellular bud site"/>
    <property type="evidence" value="ECO:0007669"/>
    <property type="project" value="UniProtKB-ARBA"/>
</dbReference>
<dbReference type="PIRSF" id="PIRSF016511">
    <property type="entry name" value="Cyclin_Pcl"/>
    <property type="match status" value="1"/>
</dbReference>
<accession>A0A6C1E022</accession>
<dbReference type="InterPro" id="IPR013763">
    <property type="entry name" value="Cyclin-like_dom"/>
</dbReference>
<proteinExistence type="inferred from homology"/>
<dbReference type="InterPro" id="IPR006671">
    <property type="entry name" value="Cyclin_N"/>
</dbReference>
<evidence type="ECO:0000259" key="6">
    <source>
        <dbReference type="SMART" id="SM00385"/>
    </source>
</evidence>
<dbReference type="GO" id="GO:0051726">
    <property type="term" value="P:regulation of cell cycle"/>
    <property type="evidence" value="ECO:0007669"/>
    <property type="project" value="InterPro"/>
</dbReference>
<dbReference type="PANTHER" id="PTHR15615">
    <property type="match status" value="1"/>
</dbReference>
<name>A0A6C1E022_SACPS</name>
<dbReference type="GO" id="GO:0000307">
    <property type="term" value="C:cyclin-dependent protein kinase holoenzyme complex"/>
    <property type="evidence" value="ECO:0007669"/>
    <property type="project" value="UniProtKB-ARBA"/>
</dbReference>
<keyword evidence="2 5" id="KW-0195">Cyclin</keyword>
<dbReference type="Pfam" id="PF00134">
    <property type="entry name" value="Cyclin_N"/>
    <property type="match status" value="1"/>
</dbReference>
<dbReference type="SUPFAM" id="SSF47954">
    <property type="entry name" value="Cyclin-like"/>
    <property type="match status" value="1"/>
</dbReference>
<dbReference type="Gene3D" id="1.10.472.10">
    <property type="entry name" value="Cyclin-like"/>
    <property type="match status" value="1"/>
</dbReference>
<dbReference type="InterPro" id="IPR036915">
    <property type="entry name" value="Cyclin-like_sf"/>
</dbReference>
<dbReference type="GO" id="GO:0016538">
    <property type="term" value="F:cyclin-dependent protein serine/threonine kinase regulator activity"/>
    <property type="evidence" value="ECO:0007669"/>
    <property type="project" value="TreeGrafter"/>
</dbReference>
<dbReference type="PANTHER" id="PTHR15615:SF114">
    <property type="entry name" value="PHO85 CYCLIN-1"/>
    <property type="match status" value="1"/>
</dbReference>
<reference evidence="7 8" key="1">
    <citation type="journal article" date="2019" name="BMC Genomics">
        <title>Chromosome level assembly and comparative genome analysis confirm lager-brewing yeasts originated from a single hybridization.</title>
        <authorList>
            <person name="Salazar A.N."/>
            <person name="Gorter de Vries A.R."/>
            <person name="van den Broek M."/>
            <person name="Brouwers N."/>
            <person name="de la Torre Cortes P."/>
            <person name="Kuijpers N.G.A."/>
            <person name="Daran J.G."/>
            <person name="Abeel T."/>
        </authorList>
    </citation>
    <scope>NUCLEOTIDE SEQUENCE [LARGE SCALE GENOMIC DNA]</scope>
    <source>
        <strain evidence="7 8">CBS 1483</strain>
    </source>
</reference>
<evidence type="ECO:0000256" key="1">
    <source>
        <dbReference type="ARBA" id="ARBA00022618"/>
    </source>
</evidence>
<sequence>MCEYSKALHILLKSPVTDDIIKFLTDTTLRVVPSSNYPTPPGSPGEKHLTRLPSLMTFITRLVRYTNVYTPTLLTAACYLNKLKRILPRDATGLPSTIHRIFLACLILSAKFHNDSSPLNKHWARYTDGLFTLEDINLMERQLLQLLNWDLRVNTEDLILDLQPLLEPIKQDLARSSDQRKRINMMMSMNRRTCAGTSPIRSNNRFKLYEKQRNVSIASDLSSATLVDSCNDLRRLKDVTNIANNTVANTNYVRTVEKWNDNVNRQSWDLEQIMSQHGF</sequence>
<dbReference type="CDD" id="cd20557">
    <property type="entry name" value="CYCLIN_ScPCL1-like"/>
    <property type="match status" value="1"/>
</dbReference>
<dbReference type="AlphaFoldDB" id="A0A6C1E022"/>
<keyword evidence="3" id="KW-0131">Cell cycle</keyword>
<keyword evidence="1" id="KW-0132">Cell division</keyword>
<feature type="domain" description="Cyclin-like" evidence="6">
    <location>
        <begin position="60"/>
        <end position="145"/>
    </location>
</feature>
<organism evidence="7 8">
    <name type="scientific">Saccharomyces pastorianus</name>
    <name type="common">Lager yeast</name>
    <name type="synonym">Saccharomyces cerevisiae x Saccharomyces eubayanus</name>
    <dbReference type="NCBI Taxonomy" id="27292"/>
    <lineage>
        <taxon>Eukaryota</taxon>
        <taxon>Fungi</taxon>
        <taxon>Dikarya</taxon>
        <taxon>Ascomycota</taxon>
        <taxon>Saccharomycotina</taxon>
        <taxon>Saccharomycetes</taxon>
        <taxon>Saccharomycetales</taxon>
        <taxon>Saccharomycetaceae</taxon>
        <taxon>Saccharomyces</taxon>
    </lineage>
</organism>
<dbReference type="GO" id="GO:0005634">
    <property type="term" value="C:nucleus"/>
    <property type="evidence" value="ECO:0007669"/>
    <property type="project" value="TreeGrafter"/>
</dbReference>
<evidence type="ECO:0000256" key="4">
    <source>
        <dbReference type="ARBA" id="ARBA00061225"/>
    </source>
</evidence>
<gene>
    <name evidence="7" type="primary">PCL1_1</name>
    <name evidence="7" type="ORF">GRS66_004261</name>
</gene>
<dbReference type="InterPro" id="IPR012104">
    <property type="entry name" value="PHO85_cyclin_1/2/9"/>
</dbReference>
<evidence type="ECO:0000313" key="7">
    <source>
        <dbReference type="EMBL" id="QID81864.1"/>
    </source>
</evidence>
<dbReference type="OrthoDB" id="10250320at2759"/>